<gene>
    <name evidence="2" type="ORF">GCM10007392_36450</name>
</gene>
<sequence length="86" mass="9168">MGGIPRDPDQAYPPAGAGFATEPNRTTRDPPAPIGYTPRIPLSTSITSCHNQPVAGRHLPITRRNQAVFAVRGIRYGPIVGVGRIP</sequence>
<organism evidence="2 3">
    <name type="scientific">Saccharospirillum salsuginis</name>
    <dbReference type="NCBI Taxonomy" id="418750"/>
    <lineage>
        <taxon>Bacteria</taxon>
        <taxon>Pseudomonadati</taxon>
        <taxon>Pseudomonadota</taxon>
        <taxon>Gammaproteobacteria</taxon>
        <taxon>Oceanospirillales</taxon>
        <taxon>Saccharospirillaceae</taxon>
        <taxon>Saccharospirillum</taxon>
    </lineage>
</organism>
<feature type="region of interest" description="Disordered" evidence="1">
    <location>
        <begin position="1"/>
        <end position="36"/>
    </location>
</feature>
<name>A0A918NDW7_9GAMM</name>
<reference evidence="2" key="2">
    <citation type="submission" date="2020-09" db="EMBL/GenBank/DDBJ databases">
        <authorList>
            <person name="Sun Q."/>
            <person name="Kim S."/>
        </authorList>
    </citation>
    <scope>NUCLEOTIDE SEQUENCE</scope>
    <source>
        <strain evidence="2">KCTC 22169</strain>
    </source>
</reference>
<dbReference type="EMBL" id="BMXR01000009">
    <property type="protein sequence ID" value="GGX65293.1"/>
    <property type="molecule type" value="Genomic_DNA"/>
</dbReference>
<reference evidence="2" key="1">
    <citation type="journal article" date="2014" name="Int. J. Syst. Evol. Microbiol.">
        <title>Complete genome sequence of Corynebacterium casei LMG S-19264T (=DSM 44701T), isolated from a smear-ripened cheese.</title>
        <authorList>
            <consortium name="US DOE Joint Genome Institute (JGI-PGF)"/>
            <person name="Walter F."/>
            <person name="Albersmeier A."/>
            <person name="Kalinowski J."/>
            <person name="Ruckert C."/>
        </authorList>
    </citation>
    <scope>NUCLEOTIDE SEQUENCE</scope>
    <source>
        <strain evidence="2">KCTC 22169</strain>
    </source>
</reference>
<evidence type="ECO:0000313" key="2">
    <source>
        <dbReference type="EMBL" id="GGX65293.1"/>
    </source>
</evidence>
<keyword evidence="3" id="KW-1185">Reference proteome</keyword>
<evidence type="ECO:0000256" key="1">
    <source>
        <dbReference type="SAM" id="MobiDB-lite"/>
    </source>
</evidence>
<dbReference type="Proteomes" id="UP000626148">
    <property type="component" value="Unassembled WGS sequence"/>
</dbReference>
<comment type="caution">
    <text evidence="2">The sequence shown here is derived from an EMBL/GenBank/DDBJ whole genome shotgun (WGS) entry which is preliminary data.</text>
</comment>
<protein>
    <submittedName>
        <fullName evidence="2">Uncharacterized protein</fullName>
    </submittedName>
</protein>
<proteinExistence type="predicted"/>
<accession>A0A918NDW7</accession>
<dbReference type="AlphaFoldDB" id="A0A918NDW7"/>
<evidence type="ECO:0000313" key="3">
    <source>
        <dbReference type="Proteomes" id="UP000626148"/>
    </source>
</evidence>